<reference evidence="2 3" key="1">
    <citation type="submission" date="2023-05" db="EMBL/GenBank/DDBJ databases">
        <title>B98-5 Cell Line De Novo Hybrid Assembly: An Optical Mapping Approach.</title>
        <authorList>
            <person name="Kananen K."/>
            <person name="Auerbach J.A."/>
            <person name="Kautto E."/>
            <person name="Blachly J.S."/>
        </authorList>
    </citation>
    <scope>NUCLEOTIDE SEQUENCE [LARGE SCALE GENOMIC DNA]</scope>
    <source>
        <strain evidence="2">B95-8</strain>
        <tissue evidence="2">Cell line</tissue>
    </source>
</reference>
<evidence type="ECO:0000313" key="3">
    <source>
        <dbReference type="Proteomes" id="UP001266305"/>
    </source>
</evidence>
<comment type="caution">
    <text evidence="2">The sequence shown here is derived from an EMBL/GenBank/DDBJ whole genome shotgun (WGS) entry which is preliminary data.</text>
</comment>
<dbReference type="Gene3D" id="3.30.70.330">
    <property type="match status" value="1"/>
</dbReference>
<organism evidence="2 3">
    <name type="scientific">Saguinus oedipus</name>
    <name type="common">Cotton-top tamarin</name>
    <name type="synonym">Oedipomidas oedipus</name>
    <dbReference type="NCBI Taxonomy" id="9490"/>
    <lineage>
        <taxon>Eukaryota</taxon>
        <taxon>Metazoa</taxon>
        <taxon>Chordata</taxon>
        <taxon>Craniata</taxon>
        <taxon>Vertebrata</taxon>
        <taxon>Euteleostomi</taxon>
        <taxon>Mammalia</taxon>
        <taxon>Eutheria</taxon>
        <taxon>Euarchontoglires</taxon>
        <taxon>Primates</taxon>
        <taxon>Haplorrhini</taxon>
        <taxon>Platyrrhini</taxon>
        <taxon>Cebidae</taxon>
        <taxon>Callitrichinae</taxon>
        <taxon>Saguinus</taxon>
    </lineage>
</organism>
<dbReference type="Proteomes" id="UP001266305">
    <property type="component" value="Unassembled WGS sequence"/>
</dbReference>
<dbReference type="SUPFAM" id="SSF54928">
    <property type="entry name" value="RNA-binding domain, RBD"/>
    <property type="match status" value="1"/>
</dbReference>
<dbReference type="EMBL" id="JASSZA010000001">
    <property type="protein sequence ID" value="KAK2120156.1"/>
    <property type="molecule type" value="Genomic_DNA"/>
</dbReference>
<proteinExistence type="predicted"/>
<evidence type="ECO:0000313" key="2">
    <source>
        <dbReference type="EMBL" id="KAK2120156.1"/>
    </source>
</evidence>
<sequence length="205" mass="22990">MFLINIHDILKQRPPPAIEAFLEMASEEAAVTMVNYYTPFTPHLRSQPVYIQYSNHRELKTDNLPNQAELLEIIHFNNLFIDCNKGIEKLTVYPKICTLLFQFMDLLPEDQRAQAALQAVSAVQSGSLALSGGPSNEGTVLPGQSPVLRIIIENLFYPVTLEVLHQPAASLAVVMWSCLIMPFIISLTTVNKFCFSVKRPEGDED</sequence>
<protein>
    <submittedName>
        <fullName evidence="2">Polypyrimidine tract-binding protein 3</fullName>
    </submittedName>
</protein>
<dbReference type="InterPro" id="IPR035979">
    <property type="entry name" value="RBD_domain_sf"/>
</dbReference>
<keyword evidence="1" id="KW-0472">Membrane</keyword>
<name>A0ABQ9WFT9_SAGOE</name>
<evidence type="ECO:0000256" key="1">
    <source>
        <dbReference type="SAM" id="Phobius"/>
    </source>
</evidence>
<feature type="transmembrane region" description="Helical" evidence="1">
    <location>
        <begin position="168"/>
        <end position="190"/>
    </location>
</feature>
<dbReference type="PANTHER" id="PTHR15592">
    <property type="entry name" value="MATRIN 3/NUCLEAR PROTEIN 220-RELATED"/>
    <property type="match status" value="1"/>
</dbReference>
<keyword evidence="1" id="KW-0812">Transmembrane</keyword>
<dbReference type="InterPro" id="IPR012677">
    <property type="entry name" value="Nucleotide-bd_a/b_plait_sf"/>
</dbReference>
<accession>A0ABQ9WFT9</accession>
<keyword evidence="1" id="KW-1133">Transmembrane helix</keyword>
<gene>
    <name evidence="2" type="primary">PTBP3_2</name>
    <name evidence="2" type="ORF">P7K49_001542</name>
</gene>
<keyword evidence="3" id="KW-1185">Reference proteome</keyword>